<feature type="region of interest" description="Disordered" evidence="1">
    <location>
        <begin position="283"/>
        <end position="339"/>
    </location>
</feature>
<gene>
    <name evidence="3" type="ORF">TMSB3V08_LOCUS9278</name>
</gene>
<evidence type="ECO:0000256" key="1">
    <source>
        <dbReference type="SAM" id="MobiDB-lite"/>
    </source>
</evidence>
<name>A0A7R9EEK3_9NEOP</name>
<feature type="transmembrane region" description="Helical" evidence="2">
    <location>
        <begin position="519"/>
        <end position="541"/>
    </location>
</feature>
<dbReference type="AlphaFoldDB" id="A0A7R9EEK3"/>
<evidence type="ECO:0000256" key="2">
    <source>
        <dbReference type="SAM" id="Phobius"/>
    </source>
</evidence>
<accession>A0A7R9EEK3</accession>
<organism evidence="3">
    <name type="scientific">Timema monikensis</name>
    <dbReference type="NCBI Taxonomy" id="170555"/>
    <lineage>
        <taxon>Eukaryota</taxon>
        <taxon>Metazoa</taxon>
        <taxon>Ecdysozoa</taxon>
        <taxon>Arthropoda</taxon>
        <taxon>Hexapoda</taxon>
        <taxon>Insecta</taxon>
        <taxon>Pterygota</taxon>
        <taxon>Neoptera</taxon>
        <taxon>Polyneoptera</taxon>
        <taxon>Phasmatodea</taxon>
        <taxon>Timematodea</taxon>
        <taxon>Timematoidea</taxon>
        <taxon>Timematidae</taxon>
        <taxon>Timema</taxon>
    </lineage>
</organism>
<evidence type="ECO:0000313" key="3">
    <source>
        <dbReference type="EMBL" id="CAD7432573.1"/>
    </source>
</evidence>
<reference evidence="3" key="1">
    <citation type="submission" date="2020-11" db="EMBL/GenBank/DDBJ databases">
        <authorList>
            <person name="Tran Van P."/>
        </authorList>
    </citation>
    <scope>NUCLEOTIDE SEQUENCE</scope>
</reference>
<feature type="compositionally biased region" description="Basic and acidic residues" evidence="1">
    <location>
        <begin position="310"/>
        <end position="325"/>
    </location>
</feature>
<sequence>MYPQFCEVRVENFIGKTALFSTPDWDSNPDLVISSLAFVMLHSKGPQSYPSIFSSFFQEHPPVHPTEIRTSISPSSVVELNTTSALVNYATEAVSKPLPAWAESRFLRSASHLKVPGSQPTPWLECTTCVIVPLPGPYMSVDVLATTPFLHGYVAKDWGGPETSTTGATLVLDYLDEDRDIGVRITMARRVLNVTFDAHPVVHILVVRRERMHQSKDVSKNKASFIYIHNILDNTIITSCVTIIHNLLVMLANMLKLGGPVERTVRLVLSWYPRLEARCQPVDMRSAPQRQGGQSLPSLPLDPPLTISDGGRRLTRERERERERTQLTPTSTVSVQGEGEKVTTSLLAQEFPEVLMGETEPTRDDVPLLLKVRTYSSMTSRQILLSLSPWRANAFIGRKTRTLDHSSTRVVRWNHSKELMHREVSRLTRSAICYFLPPDRRGEGGEAMHVVAQLVSPLQQPPLSGPVYLSACLYVCLWEEQRCRCDNSRRVAQRSPSNHFQVVALAVEQSQQNVTIIHVVNTIALTVLMLLFVLTSVVTWSKKRAVCSSLRDDIQYLVNSGIALQGRKTWFSRSSVQALSPQFNLEHDVDVRNS</sequence>
<keyword evidence="2" id="KW-0812">Transmembrane</keyword>
<keyword evidence="2" id="KW-1133">Transmembrane helix</keyword>
<keyword evidence="2" id="KW-0472">Membrane</keyword>
<feature type="compositionally biased region" description="Polar residues" evidence="1">
    <location>
        <begin position="326"/>
        <end position="335"/>
    </location>
</feature>
<dbReference type="EMBL" id="OB795698">
    <property type="protein sequence ID" value="CAD7432573.1"/>
    <property type="molecule type" value="Genomic_DNA"/>
</dbReference>
<protein>
    <submittedName>
        <fullName evidence="3">Uncharacterized protein</fullName>
    </submittedName>
</protein>
<proteinExistence type="predicted"/>